<keyword evidence="1" id="KW-0698">rRNA processing</keyword>
<feature type="site" description="Interaction with substrate rRNA" evidence="1">
    <location>
        <position position="3"/>
    </location>
</feature>
<dbReference type="InterPro" id="IPR007473">
    <property type="entry name" value="RlmJ"/>
</dbReference>
<dbReference type="RefSeq" id="WP_028480021.1">
    <property type="nucleotide sequence ID" value="NZ_LVVZ01000005.1"/>
</dbReference>
<dbReference type="EC" id="2.1.1.266" evidence="1"/>
<proteinExistence type="inferred from homology"/>
<dbReference type="AlphaFoldDB" id="A0A1U7JL67"/>
<organism evidence="2 3">
    <name type="scientific">Pseudovibrio exalbescens</name>
    <dbReference type="NCBI Taxonomy" id="197461"/>
    <lineage>
        <taxon>Bacteria</taxon>
        <taxon>Pseudomonadati</taxon>
        <taxon>Pseudomonadota</taxon>
        <taxon>Alphaproteobacteria</taxon>
        <taxon>Hyphomicrobiales</taxon>
        <taxon>Stappiaceae</taxon>
        <taxon>Pseudovibrio</taxon>
    </lineage>
</organism>
<evidence type="ECO:0000256" key="1">
    <source>
        <dbReference type="HAMAP-Rule" id="MF_00934"/>
    </source>
</evidence>
<gene>
    <name evidence="1" type="primary">rlmJ</name>
    <name evidence="2" type="ORF">A3843_03980</name>
</gene>
<feature type="active site" description="Proton acceptor" evidence="1">
    <location>
        <position position="166"/>
    </location>
</feature>
<dbReference type="PANTHER" id="PTHR37426:SF1">
    <property type="entry name" value="RIBOSOMAL RNA LARGE SUBUNIT METHYLTRANSFERASE J"/>
    <property type="match status" value="1"/>
</dbReference>
<feature type="binding site" evidence="1">
    <location>
        <position position="120"/>
    </location>
    <ligand>
        <name>S-adenosyl-L-methionine</name>
        <dbReference type="ChEBI" id="CHEBI:59789"/>
    </ligand>
</feature>
<keyword evidence="1" id="KW-0808">Transferase</keyword>
<keyword evidence="1" id="KW-0694">RNA-binding</keyword>
<dbReference type="GO" id="GO:0036307">
    <property type="term" value="F:23S rRNA (adenine(2030)-N(6))-methyltransferase activity"/>
    <property type="evidence" value="ECO:0007669"/>
    <property type="project" value="UniProtKB-UniRule"/>
</dbReference>
<feature type="binding site" evidence="1">
    <location>
        <position position="166"/>
    </location>
    <ligand>
        <name>S-adenosyl-L-methionine</name>
        <dbReference type="ChEBI" id="CHEBI:59789"/>
    </ligand>
</feature>
<dbReference type="GO" id="GO:0003723">
    <property type="term" value="F:RNA binding"/>
    <property type="evidence" value="ECO:0007669"/>
    <property type="project" value="UniProtKB-UniRule"/>
</dbReference>
<dbReference type="GO" id="GO:0005829">
    <property type="term" value="C:cytosol"/>
    <property type="evidence" value="ECO:0007669"/>
    <property type="project" value="TreeGrafter"/>
</dbReference>
<comment type="similarity">
    <text evidence="1">Belongs to the RlmJ family.</text>
</comment>
<protein>
    <recommendedName>
        <fullName evidence="1">Ribosomal RNA large subunit methyltransferase J</fullName>
        <ecNumber evidence="1">2.1.1.266</ecNumber>
    </recommendedName>
    <alternativeName>
        <fullName evidence="1">23S rRNA (adenine(2030)-N6)-methyltransferase</fullName>
    </alternativeName>
    <alternativeName>
        <fullName evidence="1">23S rRNA m6A2030 methyltransferase</fullName>
    </alternativeName>
</protein>
<dbReference type="SUPFAM" id="SSF53335">
    <property type="entry name" value="S-adenosyl-L-methionine-dependent methyltransferases"/>
    <property type="match status" value="1"/>
</dbReference>
<dbReference type="Proteomes" id="UP000185783">
    <property type="component" value="Unassembled WGS sequence"/>
</dbReference>
<dbReference type="Pfam" id="PF04378">
    <property type="entry name" value="RsmJ"/>
    <property type="match status" value="1"/>
</dbReference>
<feature type="binding site" evidence="1">
    <location>
        <begin position="145"/>
        <end position="146"/>
    </location>
    <ligand>
        <name>S-adenosyl-L-methionine</name>
        <dbReference type="ChEBI" id="CHEBI:59789"/>
    </ligand>
</feature>
<dbReference type="EMBL" id="LVVZ01000005">
    <property type="protein sequence ID" value="OKL45483.1"/>
    <property type="molecule type" value="Genomic_DNA"/>
</dbReference>
<comment type="catalytic activity">
    <reaction evidence="1">
        <text>adenosine(2030) in 23S rRNA + S-adenosyl-L-methionine = N(6)-methyladenosine(2030) in 23S rRNA + S-adenosyl-L-homocysteine + H(+)</text>
        <dbReference type="Rhea" id="RHEA:43736"/>
        <dbReference type="Rhea" id="RHEA-COMP:10668"/>
        <dbReference type="Rhea" id="RHEA-COMP:10669"/>
        <dbReference type="ChEBI" id="CHEBI:15378"/>
        <dbReference type="ChEBI" id="CHEBI:57856"/>
        <dbReference type="ChEBI" id="CHEBI:59789"/>
        <dbReference type="ChEBI" id="CHEBI:74411"/>
        <dbReference type="ChEBI" id="CHEBI:74449"/>
        <dbReference type="EC" id="2.1.1.266"/>
    </reaction>
</comment>
<feature type="binding site" evidence="1">
    <location>
        <position position="102"/>
    </location>
    <ligand>
        <name>S-adenosyl-L-methionine</name>
        <dbReference type="ChEBI" id="CHEBI:59789"/>
    </ligand>
</feature>
<comment type="subunit">
    <text evidence="1">Monomer.</text>
</comment>
<dbReference type="InterPro" id="IPR029063">
    <property type="entry name" value="SAM-dependent_MTases_sf"/>
</dbReference>
<name>A0A1U7JL67_9HYPH</name>
<dbReference type="PANTHER" id="PTHR37426">
    <property type="entry name" value="RIBOSOMAL RNA LARGE SUBUNIT METHYLTRANSFERASE J"/>
    <property type="match status" value="1"/>
</dbReference>
<dbReference type="HAMAP" id="MF_00934">
    <property type="entry name" value="23SrRNA_methyltr_J"/>
    <property type="match status" value="1"/>
</dbReference>
<feature type="binding site" evidence="1">
    <location>
        <position position="41"/>
    </location>
    <ligand>
        <name>S-adenosyl-L-methionine</name>
        <dbReference type="ChEBI" id="CHEBI:59789"/>
    </ligand>
</feature>
<keyword evidence="1" id="KW-0489">Methyltransferase</keyword>
<comment type="caution">
    <text evidence="2">The sequence shown here is derived from an EMBL/GenBank/DDBJ whole genome shotgun (WGS) entry which is preliminary data.</text>
</comment>
<dbReference type="STRING" id="197461.A3843_03980"/>
<feature type="binding site" evidence="1">
    <location>
        <position position="18"/>
    </location>
    <ligand>
        <name>S-adenosyl-L-methionine</name>
        <dbReference type="ChEBI" id="CHEBI:59789"/>
    </ligand>
</feature>
<sequence length="282" mass="32025">MNYRHIYHAGNLGDVLKHAVLAAIITYLKKKEGAFRVFDTHAGVGLYDLTSEQAQKTGEWHHGIGRIIDAEIPKNVAQVLDPWLSVVRDLNPQGGINLYPGSPVLARDLMRNQDRLTLTELHPEEFDSLITNFGGDKHVKLIEIDAWLALGSFLPPKERRGLVLIDPAYEVESEFDRLLEGIHRGWKRWQTGIYAMWYPIKNRRVVNRLIKEMESFGIRNVLSLELGAGQIREDKPMSSSGMLVVNPPWTLKADMDIALPWLCERLSRGPGAHWHAEVVIDE</sequence>
<accession>A0A1U7JL67</accession>
<reference evidence="2 3" key="1">
    <citation type="submission" date="2016-03" db="EMBL/GenBank/DDBJ databases">
        <title>Genome sequence of Nesiotobacter sp. nov., a moderately halophilic alphaproteobacterium isolated from the Yellow Sea, China.</title>
        <authorList>
            <person name="Zhang G."/>
            <person name="Zhang R."/>
        </authorList>
    </citation>
    <scope>NUCLEOTIDE SEQUENCE [LARGE SCALE GENOMIC DNA]</scope>
    <source>
        <strain evidence="2 3">WB1-6</strain>
    </source>
</reference>
<dbReference type="Gene3D" id="3.40.50.150">
    <property type="entry name" value="Vaccinia Virus protein VP39"/>
    <property type="match status" value="1"/>
</dbReference>
<keyword evidence="3" id="KW-1185">Reference proteome</keyword>
<dbReference type="GO" id="GO:0070475">
    <property type="term" value="P:rRNA base methylation"/>
    <property type="evidence" value="ECO:0007669"/>
    <property type="project" value="UniProtKB-UniRule"/>
</dbReference>
<evidence type="ECO:0000313" key="3">
    <source>
        <dbReference type="Proteomes" id="UP000185783"/>
    </source>
</evidence>
<dbReference type="OrthoDB" id="9791274at2"/>
<keyword evidence="1" id="KW-0949">S-adenosyl-L-methionine</keyword>
<evidence type="ECO:0000313" key="2">
    <source>
        <dbReference type="EMBL" id="OKL45483.1"/>
    </source>
</evidence>
<comment type="function">
    <text evidence="1">Specifically methylates the adenine in position 2030 of 23S rRNA.</text>
</comment>